<proteinExistence type="inferred from homology"/>
<dbReference type="PANTHER" id="PTHR45695">
    <property type="entry name" value="LEUCOKININ RECEPTOR-RELATED"/>
    <property type="match status" value="1"/>
</dbReference>
<sequence length="361" mass="41080">MADFNSSLFNSTRPVSTASTDACYNLLSKNLELRMFILIVCIMVILVGLTGNALIVYIIVKNKPMRASTNFFLINMAVCDIGVVCFMVPKKASEVLTDHLGWLVPGFTGRVLCKLVPFLHDVFSEGSTYSLLLITLDRFIAVVLPHKRWLSSKFIVLVIISCAWVASFSVNAVILKTVRLVRFNSKIYCMSIWDSSREEFLAYVFTMITIHFIFPIIFIPTAYTAIFRKLKLQFAASRNSISNQNQIHDLLRQRKIVNMAFAIVCGFAICWTPLALQGILRFTVFLDQAVLPCPFRRFQDASHYFLLFIAVTNPVICFTFGTVFKENLKRLYRRLCGCGRRRASVANTDIELNIDRVEEPE</sequence>
<dbReference type="SMART" id="SM01381">
    <property type="entry name" value="7TM_GPCR_Srsx"/>
    <property type="match status" value="1"/>
</dbReference>
<feature type="transmembrane region" description="Helical" evidence="9">
    <location>
        <begin position="256"/>
        <end position="276"/>
    </location>
</feature>
<evidence type="ECO:0000313" key="11">
    <source>
        <dbReference type="EnsemblMetazoa" id="XP_020917072.1"/>
    </source>
</evidence>
<feature type="transmembrane region" description="Helical" evidence="9">
    <location>
        <begin position="200"/>
        <end position="223"/>
    </location>
</feature>
<feature type="transmembrane region" description="Helical" evidence="9">
    <location>
        <begin position="35"/>
        <end position="59"/>
    </location>
</feature>
<evidence type="ECO:0000256" key="1">
    <source>
        <dbReference type="ARBA" id="ARBA00004141"/>
    </source>
</evidence>
<dbReference type="PROSITE" id="PS50262">
    <property type="entry name" value="G_PROTEIN_RECEP_F1_2"/>
    <property type="match status" value="1"/>
</dbReference>
<dbReference type="AlphaFoldDB" id="A0A913Y928"/>
<dbReference type="EnsemblMetazoa" id="XM_021061413.2">
    <property type="protein sequence ID" value="XP_020917072.1"/>
    <property type="gene ID" value="LOC110254430"/>
</dbReference>
<protein>
    <recommendedName>
        <fullName evidence="10">G-protein coupled receptors family 1 profile domain-containing protein</fullName>
    </recommendedName>
</protein>
<evidence type="ECO:0000256" key="8">
    <source>
        <dbReference type="RuleBase" id="RU000688"/>
    </source>
</evidence>
<keyword evidence="7 8" id="KW-0807">Transducer</keyword>
<keyword evidence="6 8" id="KW-0675">Receptor</keyword>
<dbReference type="GeneID" id="110254430"/>
<evidence type="ECO:0000256" key="4">
    <source>
        <dbReference type="ARBA" id="ARBA00023040"/>
    </source>
</evidence>
<reference evidence="11" key="1">
    <citation type="submission" date="2022-11" db="UniProtKB">
        <authorList>
            <consortium name="EnsemblMetazoa"/>
        </authorList>
    </citation>
    <scope>IDENTIFICATION</scope>
</reference>
<dbReference type="GO" id="GO:0004930">
    <property type="term" value="F:G protein-coupled receptor activity"/>
    <property type="evidence" value="ECO:0007669"/>
    <property type="project" value="UniProtKB-KW"/>
</dbReference>
<dbReference type="OMA" id="ITIHFIF"/>
<accession>A0A913Y928</accession>
<evidence type="ECO:0000256" key="9">
    <source>
        <dbReference type="SAM" id="Phobius"/>
    </source>
</evidence>
<keyword evidence="4 8" id="KW-0297">G-protein coupled receptor</keyword>
<dbReference type="PROSITE" id="PS00237">
    <property type="entry name" value="G_PROTEIN_RECEP_F1_1"/>
    <property type="match status" value="1"/>
</dbReference>
<keyword evidence="2 8" id="KW-0812">Transmembrane</keyword>
<dbReference type="Proteomes" id="UP000887567">
    <property type="component" value="Unplaced"/>
</dbReference>
<dbReference type="InterPro" id="IPR017452">
    <property type="entry name" value="GPCR_Rhodpsn_7TM"/>
</dbReference>
<comment type="similarity">
    <text evidence="8">Belongs to the G-protein coupled receptor 1 family.</text>
</comment>
<organism evidence="11 12">
    <name type="scientific">Exaiptasia diaphana</name>
    <name type="common">Tropical sea anemone</name>
    <name type="synonym">Aiptasia pulchella</name>
    <dbReference type="NCBI Taxonomy" id="2652724"/>
    <lineage>
        <taxon>Eukaryota</taxon>
        <taxon>Metazoa</taxon>
        <taxon>Cnidaria</taxon>
        <taxon>Anthozoa</taxon>
        <taxon>Hexacorallia</taxon>
        <taxon>Actiniaria</taxon>
        <taxon>Aiptasiidae</taxon>
        <taxon>Exaiptasia</taxon>
    </lineage>
</organism>
<dbReference type="GO" id="GO:0005886">
    <property type="term" value="C:plasma membrane"/>
    <property type="evidence" value="ECO:0007669"/>
    <property type="project" value="TreeGrafter"/>
</dbReference>
<dbReference type="Gene3D" id="1.20.1070.10">
    <property type="entry name" value="Rhodopsin 7-helix transmembrane proteins"/>
    <property type="match status" value="1"/>
</dbReference>
<feature type="domain" description="G-protein coupled receptors family 1 profile" evidence="10">
    <location>
        <begin position="51"/>
        <end position="317"/>
    </location>
</feature>
<keyword evidence="12" id="KW-1185">Reference proteome</keyword>
<dbReference type="OrthoDB" id="2101615at2759"/>
<dbReference type="InterPro" id="IPR000276">
    <property type="entry name" value="GPCR_Rhodpsn"/>
</dbReference>
<evidence type="ECO:0000313" key="12">
    <source>
        <dbReference type="Proteomes" id="UP000887567"/>
    </source>
</evidence>
<evidence type="ECO:0000256" key="3">
    <source>
        <dbReference type="ARBA" id="ARBA00022989"/>
    </source>
</evidence>
<feature type="transmembrane region" description="Helical" evidence="9">
    <location>
        <begin position="71"/>
        <end position="89"/>
    </location>
</feature>
<dbReference type="RefSeq" id="XP_020917072.1">
    <property type="nucleotide sequence ID" value="XM_021061413.2"/>
</dbReference>
<feature type="transmembrane region" description="Helical" evidence="9">
    <location>
        <begin position="304"/>
        <end position="324"/>
    </location>
</feature>
<evidence type="ECO:0000256" key="5">
    <source>
        <dbReference type="ARBA" id="ARBA00023136"/>
    </source>
</evidence>
<evidence type="ECO:0000256" key="6">
    <source>
        <dbReference type="ARBA" id="ARBA00023170"/>
    </source>
</evidence>
<dbReference type="PANTHER" id="PTHR45695:SF9">
    <property type="entry name" value="LEUCOKININ RECEPTOR"/>
    <property type="match status" value="1"/>
</dbReference>
<evidence type="ECO:0000259" key="10">
    <source>
        <dbReference type="PROSITE" id="PS50262"/>
    </source>
</evidence>
<feature type="transmembrane region" description="Helical" evidence="9">
    <location>
        <begin position="127"/>
        <end position="145"/>
    </location>
</feature>
<dbReference type="SUPFAM" id="SSF81321">
    <property type="entry name" value="Family A G protein-coupled receptor-like"/>
    <property type="match status" value="1"/>
</dbReference>
<evidence type="ECO:0000256" key="7">
    <source>
        <dbReference type="ARBA" id="ARBA00023224"/>
    </source>
</evidence>
<keyword evidence="5 9" id="KW-0472">Membrane</keyword>
<evidence type="ECO:0000256" key="2">
    <source>
        <dbReference type="ARBA" id="ARBA00022692"/>
    </source>
</evidence>
<dbReference type="Pfam" id="PF00001">
    <property type="entry name" value="7tm_1"/>
    <property type="match status" value="1"/>
</dbReference>
<comment type="subcellular location">
    <subcellularLocation>
        <location evidence="1">Membrane</location>
        <topology evidence="1">Multi-pass membrane protein</topology>
    </subcellularLocation>
</comment>
<keyword evidence="3 9" id="KW-1133">Transmembrane helix</keyword>
<dbReference type="CDD" id="cd00637">
    <property type="entry name" value="7tm_classA_rhodopsin-like"/>
    <property type="match status" value="1"/>
</dbReference>
<feature type="transmembrane region" description="Helical" evidence="9">
    <location>
        <begin position="154"/>
        <end position="175"/>
    </location>
</feature>
<dbReference type="PRINTS" id="PR00237">
    <property type="entry name" value="GPCRRHODOPSN"/>
</dbReference>
<name>A0A913Y928_EXADI</name>
<dbReference type="KEGG" id="epa:110254430"/>